<sequence>MIRPRYGWMYSSGIAVHLCAAVCAHSAVPAAWTFAEQTQAQKTDTPLDSSSYAVTSPEEAPNEADPFEKELEHAFERAHVSTGGADSSSHADFVHMEEAGRAHASANRWYHETFDSRQRPSSAVLYEGAQLLHTVHWHYVGDRLFPCEKIITTPHTRIRARYNFSGKIVAYEMHTRGVLVYARTYRYDAHARICEKEETTARGNERITYEYRGKVDVLEKRYRNGVLQAIIHQKEGAQDVQVFERGKEIYSTKEVHDE</sequence>
<reference evidence="3 4" key="1">
    <citation type="journal article" date="2008" name="BMC Microbiol.">
        <title>Complete genome sequence of Treponema pallidum ssp. pallidum strain SS14 determined with oligonucleotide arrays.</title>
        <authorList>
            <person name="Matejkova P."/>
            <person name="Strouhal M."/>
            <person name="Smajs D."/>
            <person name="Norris S.J."/>
            <person name="Palzkill T."/>
            <person name="Petrosino J.F."/>
            <person name="Sodergren E."/>
            <person name="Norton J.E."/>
            <person name="Singh J."/>
            <person name="Richmond T.A."/>
            <person name="Molla M.N."/>
            <person name="Albert T.J."/>
            <person name="Weinstock G.M."/>
        </authorList>
    </citation>
    <scope>NUCLEOTIDE SEQUENCE [LARGE SCALE GENOMIC DNA]</scope>
    <source>
        <strain evidence="3 4">SS14</strain>
    </source>
</reference>
<dbReference type="RefSeq" id="WP_010882025.1">
    <property type="nucleotide sequence ID" value="NC_010741.1"/>
</dbReference>
<feature type="region of interest" description="Disordered" evidence="1">
    <location>
        <begin position="40"/>
        <end position="63"/>
    </location>
</feature>
<evidence type="ECO:0000256" key="2">
    <source>
        <dbReference type="SAM" id="SignalP"/>
    </source>
</evidence>
<proteinExistence type="predicted"/>
<name>A0A0H3BKS8_TREPS</name>
<feature type="chain" id="PRO_5002605320" evidence="2">
    <location>
        <begin position="27"/>
        <end position="258"/>
    </location>
</feature>
<dbReference type="EMBL" id="CP000805">
    <property type="protein sequence ID" value="ACD70999.1"/>
    <property type="molecule type" value="Genomic_DNA"/>
</dbReference>
<evidence type="ECO:0000313" key="4">
    <source>
        <dbReference type="Proteomes" id="UP000001202"/>
    </source>
</evidence>
<dbReference type="Proteomes" id="UP000001202">
    <property type="component" value="Chromosome"/>
</dbReference>
<keyword evidence="2" id="KW-0732">Signal</keyword>
<dbReference type="KEGG" id="tpp:TPASS_0579"/>
<gene>
    <name evidence="3" type="ordered locus">TPASS_0579</name>
</gene>
<organism evidence="3 4">
    <name type="scientific">Treponema pallidum subsp. pallidum (strain SS14)</name>
    <dbReference type="NCBI Taxonomy" id="455434"/>
    <lineage>
        <taxon>Bacteria</taxon>
        <taxon>Pseudomonadati</taxon>
        <taxon>Spirochaetota</taxon>
        <taxon>Spirochaetia</taxon>
        <taxon>Spirochaetales</taxon>
        <taxon>Treponemataceae</taxon>
        <taxon>Treponema</taxon>
    </lineage>
</organism>
<feature type="signal peptide" evidence="2">
    <location>
        <begin position="1"/>
        <end position="26"/>
    </location>
</feature>
<dbReference type="PATRIC" id="fig|455434.6.peg.577"/>
<dbReference type="AlphaFoldDB" id="A0A0H3BKS8"/>
<evidence type="ECO:0000256" key="1">
    <source>
        <dbReference type="SAM" id="MobiDB-lite"/>
    </source>
</evidence>
<evidence type="ECO:0000313" key="3">
    <source>
        <dbReference type="EMBL" id="ACD70999.1"/>
    </source>
</evidence>
<feature type="compositionally biased region" description="Polar residues" evidence="1">
    <location>
        <begin position="40"/>
        <end position="54"/>
    </location>
</feature>
<dbReference type="GeneID" id="93876346"/>
<accession>A0A0H3BKS8</accession>
<protein>
    <submittedName>
        <fullName evidence="3">Uncharacterized protein</fullName>
    </submittedName>
</protein>